<evidence type="ECO:0000313" key="2">
    <source>
        <dbReference type="EMBL" id="MFL2028447.1"/>
    </source>
</evidence>
<gene>
    <name evidence="2" type="ORF">ACEN34_02325</name>
</gene>
<dbReference type="EMBL" id="JBGQPK010000005">
    <property type="protein sequence ID" value="MFL2028447.1"/>
    <property type="molecule type" value="Genomic_DNA"/>
</dbReference>
<feature type="domain" description="GST C-terminal" evidence="1">
    <location>
        <begin position="116"/>
        <end position="292"/>
    </location>
</feature>
<dbReference type="InterPro" id="IPR010987">
    <property type="entry name" value="Glutathione-S-Trfase_C-like"/>
</dbReference>
<evidence type="ECO:0000313" key="3">
    <source>
        <dbReference type="Proteomes" id="UP001625389"/>
    </source>
</evidence>
<dbReference type="Pfam" id="PF13410">
    <property type="entry name" value="GST_C_2"/>
    <property type="match status" value="1"/>
</dbReference>
<dbReference type="RefSeq" id="WP_407136889.1">
    <property type="nucleotide sequence ID" value="NZ_JBGQPK010000005.1"/>
</dbReference>
<dbReference type="Proteomes" id="UP001625389">
    <property type="component" value="Unassembled WGS sequence"/>
</dbReference>
<reference evidence="2 3" key="1">
    <citation type="submission" date="2024-08" db="EMBL/GenBank/DDBJ databases">
        <authorList>
            <person name="Arias E."/>
        </authorList>
    </citation>
    <scope>NUCLEOTIDE SEQUENCE [LARGE SCALE GENOMIC DNA]</scope>
    <source>
        <strain evidence="2 3">FAM 25317</strain>
    </source>
</reference>
<organism evidence="2 3">
    <name type="scientific">Loigolactobacillus zhaoyuanensis</name>
    <dbReference type="NCBI Taxonomy" id="2486017"/>
    <lineage>
        <taxon>Bacteria</taxon>
        <taxon>Bacillati</taxon>
        <taxon>Bacillota</taxon>
        <taxon>Bacilli</taxon>
        <taxon>Lactobacillales</taxon>
        <taxon>Lactobacillaceae</taxon>
        <taxon>Loigolactobacillus</taxon>
    </lineage>
</organism>
<dbReference type="SUPFAM" id="SSF47616">
    <property type="entry name" value="GST C-terminal domain-like"/>
    <property type="match status" value="1"/>
</dbReference>
<dbReference type="Gene3D" id="1.20.1050.10">
    <property type="match status" value="1"/>
</dbReference>
<comment type="caution">
    <text evidence="2">The sequence shown here is derived from an EMBL/GenBank/DDBJ whole genome shotgun (WGS) entry which is preliminary data.</text>
</comment>
<proteinExistence type="predicted"/>
<accession>A0ABW8U9G6</accession>
<keyword evidence="3" id="KW-1185">Reference proteome</keyword>
<name>A0ABW8U9G6_9LACO</name>
<dbReference type="Gene3D" id="3.40.30.10">
    <property type="entry name" value="Glutaredoxin"/>
    <property type="match status" value="1"/>
</dbReference>
<dbReference type="PANTHER" id="PTHR32419:SF6">
    <property type="entry name" value="GLUTATHIONE S-TRANSFERASE OMEGA-LIKE 1-RELATED"/>
    <property type="match status" value="1"/>
</dbReference>
<evidence type="ECO:0000259" key="1">
    <source>
        <dbReference type="PROSITE" id="PS50405"/>
    </source>
</evidence>
<dbReference type="InterPro" id="IPR016639">
    <property type="entry name" value="GST_Omega/GSH"/>
</dbReference>
<protein>
    <submittedName>
        <fullName evidence="2">Glutathione S-transferase C-terminal domain-containing protein</fullName>
    </submittedName>
</protein>
<dbReference type="InterPro" id="IPR036282">
    <property type="entry name" value="Glutathione-S-Trfase_C_sf"/>
</dbReference>
<dbReference type="PANTHER" id="PTHR32419">
    <property type="entry name" value="GLUTATHIONYL-HYDROQUINONE REDUCTASE"/>
    <property type="match status" value="1"/>
</dbReference>
<dbReference type="PROSITE" id="PS50405">
    <property type="entry name" value="GST_CTER"/>
    <property type="match status" value="1"/>
</dbReference>
<sequence>MAAACEWHPQVAKASVTSLKIQTPLLIQPDRYRLVWGKFCPWATQIAIEIDLLGLDKAISKGEIQSLRRSGLDVDWVFGATDQIKDPVLQTARLSENYRQAQPEFTGRATVPALVDVTTGAVVNNDANFLMDQFATAWRPYFSPQAPELYPTAQAETIQRISKIILHEVNEVPGEILQAKTQAEYEQLAQIFFTRLAEFDQTLAHRSYLLGEQLTQPDIRLFVTLVRFALVYYYQNKLSYKKLTDFPALWAYAKRLYQLPAFKKNTDFAAIQAHFYQINDTPVTSFERVTPFGINVAKWTQV</sequence>